<feature type="compositionally biased region" description="Low complexity" evidence="1">
    <location>
        <begin position="88"/>
        <end position="101"/>
    </location>
</feature>
<dbReference type="AlphaFoldDB" id="A0A813GCL4"/>
<dbReference type="Proteomes" id="UP000654075">
    <property type="component" value="Unassembled WGS sequence"/>
</dbReference>
<feature type="non-terminal residue" evidence="2">
    <location>
        <position position="1"/>
    </location>
</feature>
<comment type="caution">
    <text evidence="2">The sequence shown here is derived from an EMBL/GenBank/DDBJ whole genome shotgun (WGS) entry which is preliminary data.</text>
</comment>
<evidence type="ECO:0000313" key="3">
    <source>
        <dbReference type="Proteomes" id="UP000654075"/>
    </source>
</evidence>
<sequence length="130" mass="13463">MQWNRGSPDAQEDAGDAAMEYLQRKGAKANLFEASQLTGAAMNYLQRIRGEFSAKAQPSDGAMEYLTRIREGSKPFAASSARPTRKTPGAAIAAPPGSGVPRLGGEGGSLQGAVAEHFAVCQGCVSSSSS</sequence>
<evidence type="ECO:0000313" key="2">
    <source>
        <dbReference type="EMBL" id="CAE8623983.1"/>
    </source>
</evidence>
<keyword evidence="3" id="KW-1185">Reference proteome</keyword>
<accession>A0A813GCL4</accession>
<organism evidence="2 3">
    <name type="scientific">Polarella glacialis</name>
    <name type="common">Dinoflagellate</name>
    <dbReference type="NCBI Taxonomy" id="89957"/>
    <lineage>
        <taxon>Eukaryota</taxon>
        <taxon>Sar</taxon>
        <taxon>Alveolata</taxon>
        <taxon>Dinophyceae</taxon>
        <taxon>Suessiales</taxon>
        <taxon>Suessiaceae</taxon>
        <taxon>Polarella</taxon>
    </lineage>
</organism>
<name>A0A813GCL4_POLGL</name>
<dbReference type="EMBL" id="CAJNNV010028283">
    <property type="protein sequence ID" value="CAE8623983.1"/>
    <property type="molecule type" value="Genomic_DNA"/>
</dbReference>
<evidence type="ECO:0000256" key="1">
    <source>
        <dbReference type="SAM" id="MobiDB-lite"/>
    </source>
</evidence>
<reference evidence="2" key="1">
    <citation type="submission" date="2021-02" db="EMBL/GenBank/DDBJ databases">
        <authorList>
            <person name="Dougan E. K."/>
            <person name="Rhodes N."/>
            <person name="Thang M."/>
            <person name="Chan C."/>
        </authorList>
    </citation>
    <scope>NUCLEOTIDE SEQUENCE</scope>
</reference>
<gene>
    <name evidence="2" type="ORF">PGLA1383_LOCUS41177</name>
</gene>
<protein>
    <submittedName>
        <fullName evidence="2">Uncharacterized protein</fullName>
    </submittedName>
</protein>
<proteinExistence type="predicted"/>
<feature type="region of interest" description="Disordered" evidence="1">
    <location>
        <begin position="74"/>
        <end position="105"/>
    </location>
</feature>